<sequence length="119" mass="13526">MRKTNNNQEIKEENGVKIVNRNLLTSYTSNPKKIWKDIGISENKLNGKLHGFKINYIKKGSDFEKLGLKRGDLLTAINAEELDNLGAVMSLYGDINNIENLTLTVERNGKSKDIEYEIQ</sequence>
<organism evidence="2">
    <name type="scientific">hydrothermal vent metagenome</name>
    <dbReference type="NCBI Taxonomy" id="652676"/>
    <lineage>
        <taxon>unclassified sequences</taxon>
        <taxon>metagenomes</taxon>
        <taxon>ecological metagenomes</taxon>
    </lineage>
</organism>
<protein>
    <submittedName>
        <fullName evidence="2">General secretion pathway protein C</fullName>
    </submittedName>
</protein>
<accession>A0A1W1CSC0</accession>
<dbReference type="Gene3D" id="2.30.42.10">
    <property type="match status" value="1"/>
</dbReference>
<gene>
    <name evidence="2" type="ORF">MNB_SV-14-1880</name>
</gene>
<proteinExistence type="predicted"/>
<dbReference type="AlphaFoldDB" id="A0A1W1CSC0"/>
<name>A0A1W1CSC0_9ZZZZ</name>
<dbReference type="Pfam" id="PF13180">
    <property type="entry name" value="PDZ_2"/>
    <property type="match status" value="1"/>
</dbReference>
<evidence type="ECO:0000259" key="1">
    <source>
        <dbReference type="Pfam" id="PF13180"/>
    </source>
</evidence>
<feature type="domain" description="PDZ" evidence="1">
    <location>
        <begin position="37"/>
        <end position="116"/>
    </location>
</feature>
<dbReference type="InterPro" id="IPR036034">
    <property type="entry name" value="PDZ_sf"/>
</dbReference>
<dbReference type="InterPro" id="IPR001478">
    <property type="entry name" value="PDZ"/>
</dbReference>
<reference evidence="2" key="1">
    <citation type="submission" date="2016-10" db="EMBL/GenBank/DDBJ databases">
        <authorList>
            <person name="de Groot N.N."/>
        </authorList>
    </citation>
    <scope>NUCLEOTIDE SEQUENCE</scope>
</reference>
<dbReference type="SUPFAM" id="SSF50156">
    <property type="entry name" value="PDZ domain-like"/>
    <property type="match status" value="1"/>
</dbReference>
<evidence type="ECO:0000313" key="2">
    <source>
        <dbReference type="EMBL" id="SFV68706.1"/>
    </source>
</evidence>
<dbReference type="EMBL" id="FPHN01000255">
    <property type="protein sequence ID" value="SFV68706.1"/>
    <property type="molecule type" value="Genomic_DNA"/>
</dbReference>